<evidence type="ECO:0000256" key="5">
    <source>
        <dbReference type="SAM" id="Phobius"/>
    </source>
</evidence>
<evidence type="ECO:0000313" key="6">
    <source>
        <dbReference type="EMBL" id="GAA4000161.1"/>
    </source>
</evidence>
<evidence type="ECO:0000313" key="7">
    <source>
        <dbReference type="Proteomes" id="UP001501310"/>
    </source>
</evidence>
<feature type="transmembrane region" description="Helical" evidence="5">
    <location>
        <begin position="55"/>
        <end position="75"/>
    </location>
</feature>
<keyword evidence="7" id="KW-1185">Reference proteome</keyword>
<reference evidence="7" key="1">
    <citation type="journal article" date="2019" name="Int. J. Syst. Evol. Microbiol.">
        <title>The Global Catalogue of Microorganisms (GCM) 10K type strain sequencing project: providing services to taxonomists for standard genome sequencing and annotation.</title>
        <authorList>
            <consortium name="The Broad Institute Genomics Platform"/>
            <consortium name="The Broad Institute Genome Sequencing Center for Infectious Disease"/>
            <person name="Wu L."/>
            <person name="Ma J."/>
        </authorList>
    </citation>
    <scope>NUCLEOTIDE SEQUENCE [LARGE SCALE GENOMIC DNA]</scope>
    <source>
        <strain evidence="7">JCM 16603</strain>
    </source>
</reference>
<accession>A0ABP7RPR5</accession>
<feature type="transmembrane region" description="Helical" evidence="5">
    <location>
        <begin position="7"/>
        <end position="27"/>
    </location>
</feature>
<dbReference type="EMBL" id="BAAAZD010000001">
    <property type="protein sequence ID" value="GAA4000161.1"/>
    <property type="molecule type" value="Genomic_DNA"/>
</dbReference>
<evidence type="ECO:0000256" key="3">
    <source>
        <dbReference type="ARBA" id="ARBA00022989"/>
    </source>
</evidence>
<evidence type="ECO:0000256" key="4">
    <source>
        <dbReference type="ARBA" id="ARBA00023136"/>
    </source>
</evidence>
<name>A0ABP7RPR5_9SPHN</name>
<keyword evidence="4 5" id="KW-0472">Membrane</keyword>
<comment type="caution">
    <text evidence="6">The sequence shown here is derived from an EMBL/GenBank/DDBJ whole genome shotgun (WGS) entry which is preliminary data.</text>
</comment>
<dbReference type="Pfam" id="PF10755">
    <property type="entry name" value="DUF2585"/>
    <property type="match status" value="1"/>
</dbReference>
<protein>
    <submittedName>
        <fullName evidence="6">DUF2585 domain-containing protein</fullName>
    </submittedName>
</protein>
<evidence type="ECO:0000256" key="2">
    <source>
        <dbReference type="ARBA" id="ARBA00022692"/>
    </source>
</evidence>
<keyword evidence="1" id="KW-1003">Cell membrane</keyword>
<sequence length="186" mass="20661">MFVNKKLRPFLATFLVLLGAAAILWLMGRPLTYKGGLIQLWGPVGPKQSQMLLDWYSASHIVHGFLFYAILHVAAKRWKPGQKLLAATLVEAAWEIVENSPVIINRYREATIALGYRGDTVVNSVSDIVMMIAGFLLAARVPVWASVMIVLVLELIPLAIIRDNLTLNVWMLLAPNDAIRTWQAGA</sequence>
<dbReference type="InterPro" id="IPR019691">
    <property type="entry name" value="DUF2585"/>
</dbReference>
<feature type="transmembrane region" description="Helical" evidence="5">
    <location>
        <begin position="143"/>
        <end position="161"/>
    </location>
</feature>
<evidence type="ECO:0000256" key="1">
    <source>
        <dbReference type="ARBA" id="ARBA00022475"/>
    </source>
</evidence>
<keyword evidence="3 5" id="KW-1133">Transmembrane helix</keyword>
<keyword evidence="2 5" id="KW-0812">Transmembrane</keyword>
<gene>
    <name evidence="6" type="ORF">GCM10022211_08060</name>
</gene>
<organism evidence="6 7">
    <name type="scientific">Sphingomonas humi</name>
    <dbReference type="NCBI Taxonomy" id="335630"/>
    <lineage>
        <taxon>Bacteria</taxon>
        <taxon>Pseudomonadati</taxon>
        <taxon>Pseudomonadota</taxon>
        <taxon>Alphaproteobacteria</taxon>
        <taxon>Sphingomonadales</taxon>
        <taxon>Sphingomonadaceae</taxon>
        <taxon>Sphingomonas</taxon>
    </lineage>
</organism>
<dbReference type="Proteomes" id="UP001501310">
    <property type="component" value="Unassembled WGS sequence"/>
</dbReference>
<proteinExistence type="predicted"/>